<dbReference type="AlphaFoldDB" id="A0A914WLC4"/>
<accession>A0A914WLC4</accession>
<evidence type="ECO:0000313" key="1">
    <source>
        <dbReference type="Proteomes" id="UP000887566"/>
    </source>
</evidence>
<organism evidence="1 2">
    <name type="scientific">Plectus sambesii</name>
    <dbReference type="NCBI Taxonomy" id="2011161"/>
    <lineage>
        <taxon>Eukaryota</taxon>
        <taxon>Metazoa</taxon>
        <taxon>Ecdysozoa</taxon>
        <taxon>Nematoda</taxon>
        <taxon>Chromadorea</taxon>
        <taxon>Plectida</taxon>
        <taxon>Plectina</taxon>
        <taxon>Plectoidea</taxon>
        <taxon>Plectidae</taxon>
        <taxon>Plectus</taxon>
    </lineage>
</organism>
<keyword evidence="1" id="KW-1185">Reference proteome</keyword>
<dbReference type="Proteomes" id="UP000887566">
    <property type="component" value="Unplaced"/>
</dbReference>
<name>A0A914WLC4_9BILA</name>
<protein>
    <submittedName>
        <fullName evidence="2">Secreted protein</fullName>
    </submittedName>
</protein>
<dbReference type="WBParaSite" id="PSAMB.scaffold462size50287.g6180.t1">
    <property type="protein sequence ID" value="PSAMB.scaffold462size50287.g6180.t1"/>
    <property type="gene ID" value="PSAMB.scaffold462size50287.g6180"/>
</dbReference>
<evidence type="ECO:0000313" key="2">
    <source>
        <dbReference type="WBParaSite" id="PSAMB.scaffold462size50287.g6180.t1"/>
    </source>
</evidence>
<proteinExistence type="predicted"/>
<sequence length="70" mass="7663">MNFVRSASLLFASAVSPEQPAVGVYATDQTPLLRCVDVSDHKACALLMTKMKEDRRVIQQQMAHASPSSK</sequence>
<reference evidence="2" key="1">
    <citation type="submission" date="2022-11" db="UniProtKB">
        <authorList>
            <consortium name="WormBaseParasite"/>
        </authorList>
    </citation>
    <scope>IDENTIFICATION</scope>
</reference>